<gene>
    <name evidence="2" type="ORF">ACH5RR_028040</name>
</gene>
<dbReference type="InterPro" id="IPR035897">
    <property type="entry name" value="Toll_tir_struct_dom_sf"/>
</dbReference>
<keyword evidence="3" id="KW-1185">Reference proteome</keyword>
<comment type="caution">
    <text evidence="2">The sequence shown here is derived from an EMBL/GenBank/DDBJ whole genome shotgun (WGS) entry which is preliminary data.</text>
</comment>
<dbReference type="Gene3D" id="3.40.50.10140">
    <property type="entry name" value="Toll/interleukin-1 receptor homology (TIR) domain"/>
    <property type="match status" value="1"/>
</dbReference>
<reference evidence="2 3" key="1">
    <citation type="submission" date="2024-11" db="EMBL/GenBank/DDBJ databases">
        <title>A near-complete genome assembly of Cinchona calisaya.</title>
        <authorList>
            <person name="Lian D.C."/>
            <person name="Zhao X.W."/>
            <person name="Wei L."/>
        </authorList>
    </citation>
    <scope>NUCLEOTIDE SEQUENCE [LARGE SCALE GENOMIC DNA]</scope>
    <source>
        <tissue evidence="2">Nenye</tissue>
    </source>
</reference>
<dbReference type="Proteomes" id="UP001630127">
    <property type="component" value="Unassembled WGS sequence"/>
</dbReference>
<dbReference type="SMART" id="SM00255">
    <property type="entry name" value="TIR"/>
    <property type="match status" value="1"/>
</dbReference>
<accession>A0ABD2YPL3</accession>
<dbReference type="PROSITE" id="PS50104">
    <property type="entry name" value="TIR"/>
    <property type="match status" value="1"/>
</dbReference>
<dbReference type="PANTHER" id="PTHR31008:SF16">
    <property type="entry name" value="TOLL-INTERLEUKIN-RESISTANCE (TIR) DOMAIN FAMILY PROTEIN"/>
    <property type="match status" value="1"/>
</dbReference>
<dbReference type="EMBL" id="JBJUIK010000012">
    <property type="protein sequence ID" value="KAL3508639.1"/>
    <property type="molecule type" value="Genomic_DNA"/>
</dbReference>
<dbReference type="SUPFAM" id="SSF52200">
    <property type="entry name" value="Toll/Interleukin receptor TIR domain"/>
    <property type="match status" value="1"/>
</dbReference>
<name>A0ABD2YPL3_9GENT</name>
<dbReference type="AlphaFoldDB" id="A0ABD2YPL3"/>
<dbReference type="PANTHER" id="PTHR31008">
    <property type="entry name" value="COP1-INTERACTING PROTEIN-RELATED"/>
    <property type="match status" value="1"/>
</dbReference>
<evidence type="ECO:0000313" key="2">
    <source>
        <dbReference type="EMBL" id="KAL3508639.1"/>
    </source>
</evidence>
<organism evidence="2 3">
    <name type="scientific">Cinchona calisaya</name>
    <dbReference type="NCBI Taxonomy" id="153742"/>
    <lineage>
        <taxon>Eukaryota</taxon>
        <taxon>Viridiplantae</taxon>
        <taxon>Streptophyta</taxon>
        <taxon>Embryophyta</taxon>
        <taxon>Tracheophyta</taxon>
        <taxon>Spermatophyta</taxon>
        <taxon>Magnoliopsida</taxon>
        <taxon>eudicotyledons</taxon>
        <taxon>Gunneridae</taxon>
        <taxon>Pentapetalae</taxon>
        <taxon>asterids</taxon>
        <taxon>lamiids</taxon>
        <taxon>Gentianales</taxon>
        <taxon>Rubiaceae</taxon>
        <taxon>Cinchonoideae</taxon>
        <taxon>Cinchoneae</taxon>
        <taxon>Cinchona</taxon>
    </lineage>
</organism>
<evidence type="ECO:0000259" key="1">
    <source>
        <dbReference type="PROSITE" id="PS50104"/>
    </source>
</evidence>
<dbReference type="Pfam" id="PF01582">
    <property type="entry name" value="TIR"/>
    <property type="match status" value="1"/>
</dbReference>
<protein>
    <recommendedName>
        <fullName evidence="1">TIR domain-containing protein</fullName>
    </recommendedName>
</protein>
<feature type="domain" description="TIR" evidence="1">
    <location>
        <begin position="30"/>
        <end position="153"/>
    </location>
</feature>
<proteinExistence type="predicted"/>
<dbReference type="InterPro" id="IPR000157">
    <property type="entry name" value="TIR_dom"/>
</dbReference>
<sequence length="215" mass="24608">MQRSLAKKLLKSHVLSYEHPTQILKKIPRPPCDVFINHRSIDTKRTIASLLYDNLVRLRIRPFLDNKNMKPGDKLFEKIDSAIYGCKLGVAVFSPRYCESYFCLHELALIMETKKKVIPIFCDVKPSELRIVDDGSVPHEQIDRFKKALEEAKYTVGLAFDSTKGNWSEVLTDAANIVMESLTEIDNGDRMRHLTTMLKSPIHDVPKICCSNDDN</sequence>
<evidence type="ECO:0000313" key="3">
    <source>
        <dbReference type="Proteomes" id="UP001630127"/>
    </source>
</evidence>